<proteinExistence type="predicted"/>
<evidence type="ECO:0000313" key="1">
    <source>
        <dbReference type="EMBL" id="SIM33948.1"/>
    </source>
</evidence>
<dbReference type="EMBL" id="LT671858">
    <property type="protein sequence ID" value="SIM33948.1"/>
    <property type="molecule type" value="Genomic_DNA"/>
</dbReference>
<dbReference type="Proteomes" id="UP000187822">
    <property type="component" value="Chromosome I"/>
</dbReference>
<evidence type="ECO:0000313" key="3">
    <source>
        <dbReference type="Proteomes" id="UP000187822"/>
    </source>
</evidence>
<evidence type="ECO:0000313" key="2">
    <source>
        <dbReference type="EMBL" id="SJK84532.1"/>
    </source>
</evidence>
<reference evidence="1 4" key="1">
    <citation type="submission" date="2016-04" db="EMBL/GenBank/DDBJ databases">
        <authorList>
            <person name="Evans L.H."/>
            <person name="Alamgir A."/>
            <person name="Owens N."/>
            <person name="Weber N.D."/>
            <person name="Virtaneva K."/>
            <person name="Barbian K."/>
            <person name="Babar A."/>
            <person name="Rosenke K."/>
        </authorList>
    </citation>
    <scope>NUCLEOTIDE SEQUENCE [LARGE SCALE GENOMIC DNA]</scope>
    <source>
        <strain evidence="1">S5</strain>
        <strain evidence="4">S5(T) (JCM 30642 \VKM B-2941)</strain>
    </source>
</reference>
<dbReference type="AlphaFoldDB" id="A0A1N5SD64"/>
<reference evidence="3" key="2">
    <citation type="submission" date="2016-06" db="EMBL/GenBank/DDBJ databases">
        <authorList>
            <person name="Toshchakov V.S."/>
        </authorList>
    </citation>
    <scope>NUCLEOTIDE SEQUENCE [LARGE SCALE GENOMIC DNA]</scope>
    <source>
        <strain>PM4 (JCM 30641</strain>
        <strain evidence="3">\VKM B-2940)</strain>
    </source>
</reference>
<name>A0A1N5SD64_9ARCH</name>
<gene>
    <name evidence="2" type="ORF">CPM_0670</name>
    <name evidence="1" type="ORF">CSP5_0177</name>
</gene>
<accession>A0A1N5SD64</accession>
<sequence length="115" mass="13508">MEAERNGKERKNDIKTMKWRTENELHTLLSFGAGSVITIEKELFTPSVFSEIRYGEREGIGIYYPVYRDGSCAEAQYIKFSYAKYGKEDVVVLERASKEEMQEYDKERLGHLLRR</sequence>
<dbReference type="RefSeq" id="WP_021794330.1">
    <property type="nucleotide sequence ID" value="NZ_LT671858.1"/>
</dbReference>
<protein>
    <submittedName>
        <fullName evidence="1">Uncharacterized protein</fullName>
    </submittedName>
</protein>
<dbReference type="OrthoDB" id="372574at2157"/>
<dbReference type="KEGG" id="cdiv:CPM_0670"/>
<dbReference type="GeneID" id="41587484"/>
<organism evidence="1 4">
    <name type="scientific">Cuniculiplasma divulgatum</name>
    <dbReference type="NCBI Taxonomy" id="1673428"/>
    <lineage>
        <taxon>Archaea</taxon>
        <taxon>Methanobacteriati</taxon>
        <taxon>Thermoplasmatota</taxon>
        <taxon>Thermoplasmata</taxon>
        <taxon>Thermoplasmatales</taxon>
        <taxon>Cuniculiplasmataceae</taxon>
        <taxon>Cuniculiplasma</taxon>
    </lineage>
</organism>
<evidence type="ECO:0000313" key="4">
    <source>
        <dbReference type="Proteomes" id="UP000195607"/>
    </source>
</evidence>
<dbReference type="EMBL" id="LT719092">
    <property type="protein sequence ID" value="SJK84532.1"/>
    <property type="molecule type" value="Genomic_DNA"/>
</dbReference>
<keyword evidence="3" id="KW-1185">Reference proteome</keyword>
<dbReference type="Proteomes" id="UP000195607">
    <property type="component" value="Chromosome I"/>
</dbReference>
<dbReference type="STRING" id="1673428.CPM_0670"/>
<reference evidence="2" key="3">
    <citation type="submission" date="2016-06" db="EMBL/GenBank/DDBJ databases">
        <authorList>
            <person name="Olsen C.W."/>
            <person name="Carey S."/>
            <person name="Hinshaw L."/>
            <person name="Karasin A.I."/>
        </authorList>
    </citation>
    <scope>NUCLEOTIDE SEQUENCE [LARGE SCALE GENOMIC DNA]</scope>
    <source>
        <strain evidence="2">PM4</strain>
    </source>
</reference>